<keyword evidence="2" id="KW-0732">Signal</keyword>
<sequence length="189" mass="20684">MHHSTLFLAPALLSLLVSSGPIPKDDTSSLNAYYETSDFWEKLARRVAAPTTSAPPSPTTTSTATPTPIPTPTLAPNTTAAFPTDHPDLADDPFLYPEPTGDDTVWIPDDDVFIPGFDKRSATVAHPRSFEDDGDVFIPPLHKRSATPQDFEADDDDDDFIYPYDEPEDPVTPRRSNSTDVVGKREAKV</sequence>
<proteinExistence type="predicted"/>
<keyword evidence="4" id="KW-1185">Reference proteome</keyword>
<evidence type="ECO:0000313" key="4">
    <source>
        <dbReference type="Proteomes" id="UP000664521"/>
    </source>
</evidence>
<feature type="signal peptide" evidence="2">
    <location>
        <begin position="1"/>
        <end position="19"/>
    </location>
</feature>
<dbReference type="Proteomes" id="UP000664521">
    <property type="component" value="Unassembled WGS sequence"/>
</dbReference>
<organism evidence="3 4">
    <name type="scientific">Heterodermia speciosa</name>
    <dbReference type="NCBI Taxonomy" id="116794"/>
    <lineage>
        <taxon>Eukaryota</taxon>
        <taxon>Fungi</taxon>
        <taxon>Dikarya</taxon>
        <taxon>Ascomycota</taxon>
        <taxon>Pezizomycotina</taxon>
        <taxon>Lecanoromycetes</taxon>
        <taxon>OSLEUM clade</taxon>
        <taxon>Lecanoromycetidae</taxon>
        <taxon>Caliciales</taxon>
        <taxon>Physciaceae</taxon>
        <taxon>Heterodermia</taxon>
    </lineage>
</organism>
<feature type="chain" id="PRO_5034319468" description="Effector protein" evidence="2">
    <location>
        <begin position="20"/>
        <end position="189"/>
    </location>
</feature>
<feature type="compositionally biased region" description="Acidic residues" evidence="1">
    <location>
        <begin position="151"/>
        <end position="169"/>
    </location>
</feature>
<evidence type="ECO:0000313" key="3">
    <source>
        <dbReference type="EMBL" id="CAF9906107.1"/>
    </source>
</evidence>
<name>A0A8H3EL84_9LECA</name>
<dbReference type="AlphaFoldDB" id="A0A8H3EL84"/>
<reference evidence="3" key="1">
    <citation type="submission" date="2021-03" db="EMBL/GenBank/DDBJ databases">
        <authorList>
            <person name="Tagirdzhanova G."/>
        </authorList>
    </citation>
    <scope>NUCLEOTIDE SEQUENCE</scope>
</reference>
<protein>
    <recommendedName>
        <fullName evidence="5">Effector protein</fullName>
    </recommendedName>
</protein>
<comment type="caution">
    <text evidence="3">The sequence shown here is derived from an EMBL/GenBank/DDBJ whole genome shotgun (WGS) entry which is preliminary data.</text>
</comment>
<evidence type="ECO:0008006" key="5">
    <source>
        <dbReference type="Google" id="ProtNLM"/>
    </source>
</evidence>
<gene>
    <name evidence="3" type="ORF">HETSPECPRED_006058</name>
</gene>
<accession>A0A8H3EL84</accession>
<feature type="region of interest" description="Disordered" evidence="1">
    <location>
        <begin position="47"/>
        <end position="70"/>
    </location>
</feature>
<evidence type="ECO:0000256" key="1">
    <source>
        <dbReference type="SAM" id="MobiDB-lite"/>
    </source>
</evidence>
<feature type="region of interest" description="Disordered" evidence="1">
    <location>
        <begin position="129"/>
        <end position="189"/>
    </location>
</feature>
<dbReference type="EMBL" id="CAJPDS010000004">
    <property type="protein sequence ID" value="CAF9906107.1"/>
    <property type="molecule type" value="Genomic_DNA"/>
</dbReference>
<evidence type="ECO:0000256" key="2">
    <source>
        <dbReference type="SAM" id="SignalP"/>
    </source>
</evidence>